<evidence type="ECO:0000313" key="5">
    <source>
        <dbReference type="Proteomes" id="UP001161247"/>
    </source>
</evidence>
<dbReference type="EMBL" id="OX459121">
    <property type="protein sequence ID" value="CAI9104049.1"/>
    <property type="molecule type" value="Genomic_DNA"/>
</dbReference>
<keyword evidence="5" id="KW-1185">Reference proteome</keyword>
<evidence type="ECO:0000256" key="2">
    <source>
        <dbReference type="SAM" id="MobiDB-lite"/>
    </source>
</evidence>
<organism evidence="4 5">
    <name type="scientific">Oldenlandia corymbosa var. corymbosa</name>
    <dbReference type="NCBI Taxonomy" id="529605"/>
    <lineage>
        <taxon>Eukaryota</taxon>
        <taxon>Viridiplantae</taxon>
        <taxon>Streptophyta</taxon>
        <taxon>Embryophyta</taxon>
        <taxon>Tracheophyta</taxon>
        <taxon>Spermatophyta</taxon>
        <taxon>Magnoliopsida</taxon>
        <taxon>eudicotyledons</taxon>
        <taxon>Gunneridae</taxon>
        <taxon>Pentapetalae</taxon>
        <taxon>asterids</taxon>
        <taxon>lamiids</taxon>
        <taxon>Gentianales</taxon>
        <taxon>Rubiaceae</taxon>
        <taxon>Rubioideae</taxon>
        <taxon>Spermacoceae</taxon>
        <taxon>Hedyotis-Oldenlandia complex</taxon>
        <taxon>Oldenlandia</taxon>
    </lineage>
</organism>
<sequence length="793" mass="86124">MGTVATTPPPPPPSPPPPTAATTRSSCGPNLESLTDIDIRKLSQSELQALSMCSDSAFDLHRTDDVVIPNIDRSIFHESSGSRRQGYSRLRDSRHHHLHTRTRRPGLTPGSKLSPALDPENHSILHFLKHYLEHNSTSTCPPPPPPPPIPPPQPVVVHDQPQDQPGFGLQEKMALAVHAAGKKRKRIRKKAKQNKALTESKKGVEMQRVNKKGQEVDFTALESNGDKLFAAELGKRTRGLQTEEKVLGFLRGIEGQWGSTRKRRKFVDANEFGDALPIGWKLSLGLRRRDGRVSVFSHRIVSPSGEQFVSCKEAASFLRSYFEAKGSKLAVDQQTCPVDHPGATASGNGAGIAEGPDSAVDELGSGSSSANLAVPIGLGREIFPVDLNDLPEVQVQDLFECLKCGVSFDKKNAYLQHLVSFHQQTTRRFKFGNSVSQSMIIKDSALKCQFCQQVFLEKCSYDDHVEGHGRNQTGSSEEPPTSAYVQKMMESPALEVPCPTVETNTTIVVASSALLSSAALDVSGPSIADSDENLAGHPHHKETADSDPVDLAELKANGAPDEDLLEHGSEYKVADQKTMEGDGRQSSVANLIEICQRDTDQSGAKEFNEYPKGATEKGFEHMASEITDDAANTKVLTGDEIVLQNESTPAPAPLMHPIEYLTSGSDKGDTGFFVDGQRFGDLTGFEELQLDEMDYDFVGGSEKLETSSLPGVFQGVASDIMLGQGLTPSVGVDTKETEMKMTAATQEFTTLCVWCNSEFKVEGSESDMQLGSIGYMCTACKDNISGHFNRICS</sequence>
<proteinExistence type="predicted"/>
<dbReference type="PROSITE" id="PS00028">
    <property type="entry name" value="ZINC_FINGER_C2H2_1"/>
    <property type="match status" value="2"/>
</dbReference>
<name>A0AAV1DAM2_OLDCO</name>
<evidence type="ECO:0000259" key="3">
    <source>
        <dbReference type="PROSITE" id="PS50157"/>
    </source>
</evidence>
<evidence type="ECO:0000313" key="4">
    <source>
        <dbReference type="EMBL" id="CAI9104049.1"/>
    </source>
</evidence>
<keyword evidence="1" id="KW-0862">Zinc</keyword>
<dbReference type="InterPro" id="IPR037472">
    <property type="entry name" value="MBD8"/>
</dbReference>
<dbReference type="SMART" id="SM00355">
    <property type="entry name" value="ZnF_C2H2"/>
    <property type="match status" value="2"/>
</dbReference>
<dbReference type="Proteomes" id="UP001161247">
    <property type="component" value="Chromosome 4"/>
</dbReference>
<feature type="region of interest" description="Disordered" evidence="2">
    <location>
        <begin position="529"/>
        <end position="548"/>
    </location>
</feature>
<dbReference type="InterPro" id="IPR013087">
    <property type="entry name" value="Znf_C2H2_type"/>
</dbReference>
<keyword evidence="1" id="KW-0479">Metal-binding</keyword>
<dbReference type="PANTHER" id="PTHR37701:SF18">
    <property type="entry name" value="C2H2-TYPE DOMAIN-CONTAINING PROTEIN"/>
    <property type="match status" value="1"/>
</dbReference>
<dbReference type="AlphaFoldDB" id="A0AAV1DAM2"/>
<dbReference type="PANTHER" id="PTHR37701">
    <property type="entry name" value="METHYL-CPG-BINDING DOMAIN-CONTAINING PROTEIN 8"/>
    <property type="match status" value="1"/>
</dbReference>
<protein>
    <submittedName>
        <fullName evidence="4">OLC1v1002656C1</fullName>
    </submittedName>
</protein>
<gene>
    <name evidence="4" type="ORF">OLC1_LOCUS13063</name>
</gene>
<feature type="compositionally biased region" description="Pro residues" evidence="2">
    <location>
        <begin position="7"/>
        <end position="19"/>
    </location>
</feature>
<accession>A0AAV1DAM2</accession>
<feature type="domain" description="C2H2-type" evidence="3">
    <location>
        <begin position="399"/>
        <end position="427"/>
    </location>
</feature>
<evidence type="ECO:0000256" key="1">
    <source>
        <dbReference type="PROSITE-ProRule" id="PRU00042"/>
    </source>
</evidence>
<reference evidence="4" key="1">
    <citation type="submission" date="2023-03" db="EMBL/GenBank/DDBJ databases">
        <authorList>
            <person name="Julca I."/>
        </authorList>
    </citation>
    <scope>NUCLEOTIDE SEQUENCE</scope>
</reference>
<dbReference type="PROSITE" id="PS50157">
    <property type="entry name" value="ZINC_FINGER_C2H2_2"/>
    <property type="match status" value="1"/>
</dbReference>
<keyword evidence="1" id="KW-0863">Zinc-finger</keyword>
<dbReference type="GO" id="GO:0008270">
    <property type="term" value="F:zinc ion binding"/>
    <property type="evidence" value="ECO:0007669"/>
    <property type="project" value="UniProtKB-KW"/>
</dbReference>
<feature type="compositionally biased region" description="Basic residues" evidence="2">
    <location>
        <begin position="92"/>
        <end position="104"/>
    </location>
</feature>
<feature type="region of interest" description="Disordered" evidence="2">
    <location>
        <begin position="1"/>
        <end position="32"/>
    </location>
</feature>
<feature type="region of interest" description="Disordered" evidence="2">
    <location>
        <begin position="77"/>
        <end position="118"/>
    </location>
</feature>